<proteinExistence type="predicted"/>
<evidence type="ECO:0000313" key="2">
    <source>
        <dbReference type="EMBL" id="SVC15464.1"/>
    </source>
</evidence>
<protein>
    <submittedName>
        <fullName evidence="2">Uncharacterized protein</fullName>
    </submittedName>
</protein>
<keyword evidence="1" id="KW-0472">Membrane</keyword>
<evidence type="ECO:0000256" key="1">
    <source>
        <dbReference type="SAM" id="Phobius"/>
    </source>
</evidence>
<feature type="transmembrane region" description="Helical" evidence="1">
    <location>
        <begin position="58"/>
        <end position="78"/>
    </location>
</feature>
<name>A0A382JSL1_9ZZZZ</name>
<sequence>MGVLVSNQNQFVGALIVILIIASWEFCSLIKIKSIAGKVAFIILAIAITYSLKEEPSLLRPVLIASSLWWIIALYWTLTFPRHSRYLDNSLSIKLVNGL</sequence>
<gene>
    <name evidence="2" type="ORF">METZ01_LOCUS268318</name>
</gene>
<reference evidence="2" key="1">
    <citation type="submission" date="2018-05" db="EMBL/GenBank/DDBJ databases">
        <authorList>
            <person name="Lanie J.A."/>
            <person name="Ng W.-L."/>
            <person name="Kazmierczak K.M."/>
            <person name="Andrzejewski T.M."/>
            <person name="Davidsen T.M."/>
            <person name="Wayne K.J."/>
            <person name="Tettelin H."/>
            <person name="Glass J.I."/>
            <person name="Rusch D."/>
            <person name="Podicherti R."/>
            <person name="Tsui H.-C.T."/>
            <person name="Winkler M.E."/>
        </authorList>
    </citation>
    <scope>NUCLEOTIDE SEQUENCE</scope>
</reference>
<feature type="non-terminal residue" evidence="2">
    <location>
        <position position="99"/>
    </location>
</feature>
<dbReference type="AlphaFoldDB" id="A0A382JSL1"/>
<feature type="transmembrane region" description="Helical" evidence="1">
    <location>
        <begin position="35"/>
        <end position="52"/>
    </location>
</feature>
<keyword evidence="1" id="KW-0812">Transmembrane</keyword>
<keyword evidence="1" id="KW-1133">Transmembrane helix</keyword>
<accession>A0A382JSL1</accession>
<organism evidence="2">
    <name type="scientific">marine metagenome</name>
    <dbReference type="NCBI Taxonomy" id="408172"/>
    <lineage>
        <taxon>unclassified sequences</taxon>
        <taxon>metagenomes</taxon>
        <taxon>ecological metagenomes</taxon>
    </lineage>
</organism>
<dbReference type="EMBL" id="UINC01076366">
    <property type="protein sequence ID" value="SVC15464.1"/>
    <property type="molecule type" value="Genomic_DNA"/>
</dbReference>
<feature type="transmembrane region" description="Helical" evidence="1">
    <location>
        <begin position="12"/>
        <end position="30"/>
    </location>
</feature>